<evidence type="ECO:0000313" key="1">
    <source>
        <dbReference type="EMBL" id="RZO17952.1"/>
    </source>
</evidence>
<proteinExistence type="predicted"/>
<gene>
    <name evidence="1" type="ORF">EVB03_10075</name>
</gene>
<evidence type="ECO:0008006" key="3">
    <source>
        <dbReference type="Google" id="ProtNLM"/>
    </source>
</evidence>
<comment type="caution">
    <text evidence="1">The sequence shown here is derived from an EMBL/GenBank/DDBJ whole genome shotgun (WGS) entry which is preliminary data.</text>
</comment>
<evidence type="ECO:0000313" key="2">
    <source>
        <dbReference type="Proteomes" id="UP000315889"/>
    </source>
</evidence>
<organism evidence="1 2">
    <name type="scientific">SAR92 clade bacterium</name>
    <dbReference type="NCBI Taxonomy" id="2315479"/>
    <lineage>
        <taxon>Bacteria</taxon>
        <taxon>Pseudomonadati</taxon>
        <taxon>Pseudomonadota</taxon>
        <taxon>Gammaproteobacteria</taxon>
        <taxon>Cellvibrionales</taxon>
        <taxon>Porticoccaceae</taxon>
        <taxon>SAR92 clade</taxon>
    </lineage>
</organism>
<accession>A0A520M9N4</accession>
<name>A0A520M9N4_9GAMM</name>
<dbReference type="AlphaFoldDB" id="A0A520M9N4"/>
<reference evidence="1 2" key="1">
    <citation type="submission" date="2019-02" db="EMBL/GenBank/DDBJ databases">
        <title>Prokaryotic population dynamics and viral predation in marine succession experiment using metagenomics: the confinement effect.</title>
        <authorList>
            <person name="Haro-Moreno J.M."/>
            <person name="Rodriguez-Valera F."/>
            <person name="Lopez-Perez M."/>
        </authorList>
    </citation>
    <scope>NUCLEOTIDE SEQUENCE [LARGE SCALE GENOMIC DNA]</scope>
    <source>
        <strain evidence="1">MED-G170</strain>
    </source>
</reference>
<protein>
    <recommendedName>
        <fullName evidence="3">GTPase</fullName>
    </recommendedName>
</protein>
<dbReference type="Proteomes" id="UP000315889">
    <property type="component" value="Unassembled WGS sequence"/>
</dbReference>
<sequence length="119" mass="13071">MIDKLIGIYNAKGSVVGEVQYFFGKLLGQTHCALCDITHGSFKEKADFSSCKDALNVPFENLHLDELDSQLESYRDSAPCVVAISKSVPKLLVTNSELEACHGDVNLFFGILQSKIDET</sequence>
<dbReference type="EMBL" id="SHBP01000032">
    <property type="protein sequence ID" value="RZO17952.1"/>
    <property type="molecule type" value="Genomic_DNA"/>
</dbReference>